<reference evidence="2" key="1">
    <citation type="submission" date="2020-01" db="EMBL/GenBank/DDBJ databases">
        <title>Identification and distribution of gene clusters putatively required for synthesis of sphingolipid metabolism inhibitors in phylogenetically diverse species of the filamentous fungus Fusarium.</title>
        <authorList>
            <person name="Kim H.-S."/>
            <person name="Busman M."/>
            <person name="Brown D.W."/>
            <person name="Divon H."/>
            <person name="Uhlig S."/>
            <person name="Proctor R.H."/>
        </authorList>
    </citation>
    <scope>NUCLEOTIDE SEQUENCE</scope>
    <source>
        <strain evidence="2">NRRL 53441</strain>
    </source>
</reference>
<feature type="compositionally biased region" description="Pro residues" evidence="1">
    <location>
        <begin position="124"/>
        <end position="139"/>
    </location>
</feature>
<dbReference type="AlphaFoldDB" id="A0A8H4P3T5"/>
<protein>
    <submittedName>
        <fullName evidence="2">Uncharacterized protein</fullName>
    </submittedName>
</protein>
<evidence type="ECO:0000313" key="3">
    <source>
        <dbReference type="Proteomes" id="UP000605986"/>
    </source>
</evidence>
<keyword evidence="3" id="KW-1185">Reference proteome</keyword>
<evidence type="ECO:0000313" key="2">
    <source>
        <dbReference type="EMBL" id="KAF4458100.1"/>
    </source>
</evidence>
<proteinExistence type="predicted"/>
<feature type="region of interest" description="Disordered" evidence="1">
    <location>
        <begin position="64"/>
        <end position="83"/>
    </location>
</feature>
<name>A0A8H4P3T5_9HYPO</name>
<accession>A0A8H4P3T5</accession>
<feature type="region of interest" description="Disordered" evidence="1">
    <location>
        <begin position="92"/>
        <end position="139"/>
    </location>
</feature>
<organism evidence="2 3">
    <name type="scientific">Fusarium austroafricanum</name>
    <dbReference type="NCBI Taxonomy" id="2364996"/>
    <lineage>
        <taxon>Eukaryota</taxon>
        <taxon>Fungi</taxon>
        <taxon>Dikarya</taxon>
        <taxon>Ascomycota</taxon>
        <taxon>Pezizomycotina</taxon>
        <taxon>Sordariomycetes</taxon>
        <taxon>Hypocreomycetidae</taxon>
        <taxon>Hypocreales</taxon>
        <taxon>Nectriaceae</taxon>
        <taxon>Fusarium</taxon>
        <taxon>Fusarium concolor species complex</taxon>
    </lineage>
</organism>
<dbReference type="Proteomes" id="UP000605986">
    <property type="component" value="Unassembled WGS sequence"/>
</dbReference>
<feature type="compositionally biased region" description="Polar residues" evidence="1">
    <location>
        <begin position="104"/>
        <end position="123"/>
    </location>
</feature>
<feature type="compositionally biased region" description="Basic and acidic residues" evidence="1">
    <location>
        <begin position="94"/>
        <end position="103"/>
    </location>
</feature>
<dbReference type="EMBL" id="JAADJG010000004">
    <property type="protein sequence ID" value="KAF4458100.1"/>
    <property type="molecule type" value="Genomic_DNA"/>
</dbReference>
<evidence type="ECO:0000256" key="1">
    <source>
        <dbReference type="SAM" id="MobiDB-lite"/>
    </source>
</evidence>
<comment type="caution">
    <text evidence="2">The sequence shown here is derived from an EMBL/GenBank/DDBJ whole genome shotgun (WGS) entry which is preliminary data.</text>
</comment>
<gene>
    <name evidence="2" type="ORF">F53441_108</name>
</gene>
<sequence>MGGGECDQGNLGAGTNCCTNADIPYCHTWKYSDIAASLIWCTDVRQTSAVVMFNEPFITIYATARPTSEEAPSSTETSEGKSEVSAIFGVRYKMNKDRKKEDQATSPATTLGSPPSTQLSSNPLPSPIVGAPPPVVTSV</sequence>
<dbReference type="OrthoDB" id="5103964at2759"/>